<evidence type="ECO:0000256" key="2">
    <source>
        <dbReference type="SAM" id="Phobius"/>
    </source>
</evidence>
<dbReference type="NCBIfam" id="TIGR02098">
    <property type="entry name" value="MJ0042_CXXC"/>
    <property type="match status" value="1"/>
</dbReference>
<evidence type="ECO:0000259" key="4">
    <source>
        <dbReference type="Pfam" id="PF14237"/>
    </source>
</evidence>
<feature type="region of interest" description="Disordered" evidence="1">
    <location>
        <begin position="409"/>
        <end position="460"/>
    </location>
</feature>
<accession>A0A7X4YAI3</accession>
<dbReference type="EMBL" id="JAAAPK010000003">
    <property type="protein sequence ID" value="NBC40692.1"/>
    <property type="molecule type" value="Genomic_DNA"/>
</dbReference>
<organism evidence="5 6">
    <name type="scientific">Corallococcus exiguus</name>
    <dbReference type="NCBI Taxonomy" id="83462"/>
    <lineage>
        <taxon>Bacteria</taxon>
        <taxon>Pseudomonadati</taxon>
        <taxon>Myxococcota</taxon>
        <taxon>Myxococcia</taxon>
        <taxon>Myxococcales</taxon>
        <taxon>Cystobacterineae</taxon>
        <taxon>Myxococcaceae</taxon>
        <taxon>Corallococcus</taxon>
    </lineage>
</organism>
<feature type="transmembrane region" description="Helical" evidence="2">
    <location>
        <begin position="369"/>
        <end position="394"/>
    </location>
</feature>
<gene>
    <name evidence="5" type="ORF">GTZ93_12720</name>
</gene>
<sequence>MGRRTESTVCLRGRFLAVASPPVSPESRTPPLNFTCDNCQKRYSIADEKVRGKTVKVRCKNCQNVVTVEGPAEEESTRVVSLADVERIRAQERSLAGGGAAAAPAPAPAPVSAAAVPAPLAKPPASAPQTPWDDEPTRTAPPRQTAGAPWFVMVRNKQEGPLDESAVAEWMAAGTISARSFFWRQGMPDWKRGSDIPELAALLAPAAAPEPPPPPPEPPPAVAAPRPPPARREPEPQQPFYAESEPGPSEDDNNGDFDRDGDEEEGTLYGNNRAAPAPVPTPAPRRAVAPPMEDAPAASGAPLNELFSDLDLPGNRGDGSDEEDLGQDETREDPRNDEEEEEDARQAQDSKAARKRPVVPARRGSPLKVVALVLVLLIVLPAVALFGLSAVGMLPPALADMVNKVTGKAPPPAPVPRQAAPAPGAAEPVAPPPAAAEPSAPSQGAPAEGEATAPAEGSTP</sequence>
<dbReference type="Proteomes" id="UP000537825">
    <property type="component" value="Unassembled WGS sequence"/>
</dbReference>
<proteinExistence type="predicted"/>
<reference evidence="5 6" key="1">
    <citation type="submission" date="2020-01" db="EMBL/GenBank/DDBJ databases">
        <title>The draft genome sequence of Corallococcus exiguus DSM 14696.</title>
        <authorList>
            <person name="Zhang X."/>
            <person name="Zhu H."/>
        </authorList>
    </citation>
    <scope>NUCLEOTIDE SEQUENCE [LARGE SCALE GENOMIC DNA]</scope>
    <source>
        <strain evidence="5 6">DSM 14696</strain>
    </source>
</reference>
<dbReference type="InterPro" id="IPR025640">
    <property type="entry name" value="GYF_2"/>
</dbReference>
<feature type="compositionally biased region" description="Low complexity" evidence="1">
    <location>
        <begin position="416"/>
        <end position="428"/>
    </location>
</feature>
<feature type="region of interest" description="Disordered" evidence="1">
    <location>
        <begin position="206"/>
        <end position="361"/>
    </location>
</feature>
<name>A0A7X4YAI3_9BACT</name>
<keyword evidence="2" id="KW-0472">Membrane</keyword>
<evidence type="ECO:0000313" key="6">
    <source>
        <dbReference type="Proteomes" id="UP000537825"/>
    </source>
</evidence>
<feature type="compositionally biased region" description="Acidic residues" evidence="1">
    <location>
        <begin position="248"/>
        <end position="266"/>
    </location>
</feature>
<feature type="compositionally biased region" description="Pro residues" evidence="1">
    <location>
        <begin position="208"/>
        <end position="228"/>
    </location>
</feature>
<evidence type="ECO:0000313" key="5">
    <source>
        <dbReference type="EMBL" id="NBC40692.1"/>
    </source>
</evidence>
<protein>
    <submittedName>
        <fullName evidence="5">DUF4339 domain-containing protein</fullName>
    </submittedName>
</protein>
<keyword evidence="6" id="KW-1185">Reference proteome</keyword>
<feature type="compositionally biased region" description="Low complexity" evidence="1">
    <location>
        <begin position="436"/>
        <end position="460"/>
    </location>
</feature>
<evidence type="ECO:0000259" key="3">
    <source>
        <dbReference type="Pfam" id="PF13717"/>
    </source>
</evidence>
<comment type="caution">
    <text evidence="5">The sequence shown here is derived from an EMBL/GenBank/DDBJ whole genome shotgun (WGS) entry which is preliminary data.</text>
</comment>
<feature type="domain" description="GYF" evidence="4">
    <location>
        <begin position="150"/>
        <end position="199"/>
    </location>
</feature>
<evidence type="ECO:0000256" key="1">
    <source>
        <dbReference type="SAM" id="MobiDB-lite"/>
    </source>
</evidence>
<dbReference type="InterPro" id="IPR011723">
    <property type="entry name" value="Znf/thioredoxin_put"/>
</dbReference>
<feature type="domain" description="Zinc finger/thioredoxin putative" evidence="3">
    <location>
        <begin position="34"/>
        <end position="65"/>
    </location>
</feature>
<keyword evidence="2" id="KW-0812">Transmembrane</keyword>
<dbReference type="AlphaFoldDB" id="A0A7X4YAI3"/>
<feature type="region of interest" description="Disordered" evidence="1">
    <location>
        <begin position="119"/>
        <end position="148"/>
    </location>
</feature>
<dbReference type="Pfam" id="PF13717">
    <property type="entry name" value="Zn_ribbon_4"/>
    <property type="match status" value="1"/>
</dbReference>
<dbReference type="Pfam" id="PF14237">
    <property type="entry name" value="GYF_2"/>
    <property type="match status" value="1"/>
</dbReference>
<keyword evidence="2" id="KW-1133">Transmembrane helix</keyword>